<dbReference type="AlphaFoldDB" id="A0A9P7RNI7"/>
<feature type="transmembrane region" description="Helical" evidence="8">
    <location>
        <begin position="878"/>
        <end position="898"/>
    </location>
</feature>
<evidence type="ECO:0000256" key="4">
    <source>
        <dbReference type="ARBA" id="ARBA00022741"/>
    </source>
</evidence>
<dbReference type="InterPro" id="IPR027417">
    <property type="entry name" value="P-loop_NTPase"/>
</dbReference>
<evidence type="ECO:0000256" key="9">
    <source>
        <dbReference type="SAM" id="SignalP"/>
    </source>
</evidence>
<keyword evidence="12" id="KW-1185">Reference proteome</keyword>
<proteinExistence type="predicted"/>
<dbReference type="OrthoDB" id="66620at2759"/>
<reference evidence="11" key="1">
    <citation type="journal article" date="2021" name="Genome Biol. Evol.">
        <title>The assembled and annotated genome of the fairy-ring fungus Marasmius oreades.</title>
        <authorList>
            <person name="Hiltunen M."/>
            <person name="Ament-Velasquez S.L."/>
            <person name="Johannesson H."/>
        </authorList>
    </citation>
    <scope>NUCLEOTIDE SEQUENCE</scope>
    <source>
        <strain evidence="11">03SP1</strain>
    </source>
</reference>
<keyword evidence="6 8" id="KW-1133">Transmembrane helix</keyword>
<dbReference type="Gene3D" id="3.40.50.300">
    <property type="entry name" value="P-loop containing nucleotide triphosphate hydrolases"/>
    <property type="match status" value="1"/>
</dbReference>
<keyword evidence="5" id="KW-0067">ATP-binding</keyword>
<feature type="signal peptide" evidence="9">
    <location>
        <begin position="1"/>
        <end position="22"/>
    </location>
</feature>
<comment type="caution">
    <text evidence="11">The sequence shown here is derived from an EMBL/GenBank/DDBJ whole genome shotgun (WGS) entry which is preliminary data.</text>
</comment>
<dbReference type="PROSITE" id="PS00211">
    <property type="entry name" value="ABC_TRANSPORTER_1"/>
    <property type="match status" value="1"/>
</dbReference>
<keyword evidence="2" id="KW-0813">Transport</keyword>
<feature type="transmembrane region" description="Helical" evidence="8">
    <location>
        <begin position="964"/>
        <end position="984"/>
    </location>
</feature>
<feature type="chain" id="PRO_5040516725" description="ABC transporter domain-containing protein" evidence="9">
    <location>
        <begin position="23"/>
        <end position="990"/>
    </location>
</feature>
<sequence length="990" mass="105696">MRDLKALGLLSIIAYIPLLVSSQSCENYGFQSQSSCSCPTGFGGSTCSEIACGGTLFQGTQRPLTRTTSGLANITASGCRCEGGWGGTACNVCQTANACQSAFSSVSSGLTPSTGPAGISTNTTMVCNQTPKVWASSQMSCRVENPTLKAIFPGASSLNIIRTADPSLSPLPNVTSFGSSGTIYAQLFYDGQEQFYCHADSCTQSLDKSGAGSANWNCQNLQCTCKTNAAFCGGVPASNLTTILNGLSGTVAIECGAIDGSSNQASCAFKQNTIQQVFGSNGLTLNGCSFGECVRQNVIDNNAAVSNSTSTDSAGGSALSGGVIAGLAVVGGLLLIALLFLLFGLFTQRRARRAGYSSPDGGGIAVEWNNVSYAIPNRQGWFKRKNSESVNSDKVVLDAVSGRVLPGQMMAILGPSGAGKTSLVEILAGKQKSGVMTGQVSFPSRSSSAASKPRIGFVPQQDVLPPTLTVYEALLFAARLRLPEGLSDVEKQERVEILMEKLGISQIRNTRIGYGADASGSRSRGISGGEMRRVSIGLELIASPDILILDEPTSGLDSVSAWRVANVLRSIAHDPSNPTAVIASIHQPSSQLYQSFDTILVLAHGHTLYGGPGGLSPIDYLANSDEGVPHYQQGYNVADYLLEVASDPPLGLLQHKKEQQQCESLENGPGHPNNDKLEVVDEKSTNGLAKEGSHVALVDGGAKLSRSKYSTTFLTQLQYLSGREWKILRRDKTLFFTHVVVASVLGVFCGGLYFHTDTSIAGFQSRVGCLFFLGALIAFSSLSALYNIVEIRPLFLRERSSLYYSPTAWLLSRFLFDVIPLRIIPTIIVSTITYWMAGLAHEAANYFKFLFILVLYTLAMTLFNFLLGTLFHNGGIAILLSALTALYQMTYAGFFVHLNSIPPVLRWLQWLCPLKYSLEALAVNEVGSGLMIQDTLQGVPVNVSASLIMNLLFGFGSNNYYRDVLVLFAFIAGFGLSVIGVVWLKVRERR</sequence>
<evidence type="ECO:0000259" key="10">
    <source>
        <dbReference type="PROSITE" id="PS50893"/>
    </source>
</evidence>
<dbReference type="InterPro" id="IPR003593">
    <property type="entry name" value="AAA+_ATPase"/>
</dbReference>
<feature type="transmembrane region" description="Helical" evidence="8">
    <location>
        <begin position="733"/>
        <end position="753"/>
    </location>
</feature>
<keyword evidence="4" id="KW-0547">Nucleotide-binding</keyword>
<evidence type="ECO:0000256" key="6">
    <source>
        <dbReference type="ARBA" id="ARBA00022989"/>
    </source>
</evidence>
<dbReference type="PROSITE" id="PS51257">
    <property type="entry name" value="PROKAR_LIPOPROTEIN"/>
    <property type="match status" value="1"/>
</dbReference>
<keyword evidence="9" id="KW-0732">Signal</keyword>
<dbReference type="KEGG" id="more:E1B28_002375"/>
<feature type="transmembrane region" description="Helical" evidence="8">
    <location>
        <begin position="323"/>
        <end position="346"/>
    </location>
</feature>
<dbReference type="GO" id="GO:0016020">
    <property type="term" value="C:membrane"/>
    <property type="evidence" value="ECO:0007669"/>
    <property type="project" value="UniProtKB-SubCell"/>
</dbReference>
<gene>
    <name evidence="11" type="ORF">E1B28_002375</name>
</gene>
<accession>A0A9P7RNI7</accession>
<evidence type="ECO:0000256" key="8">
    <source>
        <dbReference type="SAM" id="Phobius"/>
    </source>
</evidence>
<evidence type="ECO:0000256" key="5">
    <source>
        <dbReference type="ARBA" id="ARBA00022840"/>
    </source>
</evidence>
<dbReference type="GO" id="GO:0005524">
    <property type="term" value="F:ATP binding"/>
    <property type="evidence" value="ECO:0007669"/>
    <property type="project" value="UniProtKB-KW"/>
</dbReference>
<keyword evidence="3 8" id="KW-0812">Transmembrane</keyword>
<dbReference type="GO" id="GO:0140359">
    <property type="term" value="F:ABC-type transporter activity"/>
    <property type="evidence" value="ECO:0007669"/>
    <property type="project" value="InterPro"/>
</dbReference>
<feature type="transmembrane region" description="Helical" evidence="8">
    <location>
        <begin position="810"/>
        <end position="837"/>
    </location>
</feature>
<dbReference type="RefSeq" id="XP_043002892.1">
    <property type="nucleotide sequence ID" value="XM_043159292.1"/>
</dbReference>
<dbReference type="InterPro" id="IPR050352">
    <property type="entry name" value="ABCG_transporters"/>
</dbReference>
<dbReference type="GeneID" id="66071451"/>
<evidence type="ECO:0000313" key="12">
    <source>
        <dbReference type="Proteomes" id="UP001049176"/>
    </source>
</evidence>
<dbReference type="InterPro" id="IPR017871">
    <property type="entry name" value="ABC_transporter-like_CS"/>
</dbReference>
<dbReference type="SUPFAM" id="SSF52540">
    <property type="entry name" value="P-loop containing nucleoside triphosphate hydrolases"/>
    <property type="match status" value="1"/>
</dbReference>
<name>A0A9P7RNI7_9AGAR</name>
<feature type="transmembrane region" description="Helical" evidence="8">
    <location>
        <begin position="849"/>
        <end position="871"/>
    </location>
</feature>
<dbReference type="PANTHER" id="PTHR48041">
    <property type="entry name" value="ABC TRANSPORTER G FAMILY MEMBER 28"/>
    <property type="match status" value="1"/>
</dbReference>
<dbReference type="PANTHER" id="PTHR48041:SF139">
    <property type="entry name" value="PROTEIN SCARLET"/>
    <property type="match status" value="1"/>
</dbReference>
<evidence type="ECO:0000313" key="11">
    <source>
        <dbReference type="EMBL" id="KAG7086421.1"/>
    </source>
</evidence>
<evidence type="ECO:0000256" key="3">
    <source>
        <dbReference type="ARBA" id="ARBA00022692"/>
    </source>
</evidence>
<feature type="transmembrane region" description="Helical" evidence="8">
    <location>
        <begin position="765"/>
        <end position="789"/>
    </location>
</feature>
<comment type="subcellular location">
    <subcellularLocation>
        <location evidence="1">Membrane</location>
        <topology evidence="1">Multi-pass membrane protein</topology>
    </subcellularLocation>
</comment>
<dbReference type="EMBL" id="CM032190">
    <property type="protein sequence ID" value="KAG7086421.1"/>
    <property type="molecule type" value="Genomic_DNA"/>
</dbReference>
<dbReference type="Proteomes" id="UP001049176">
    <property type="component" value="Chromosome 10"/>
</dbReference>
<dbReference type="GO" id="GO:0016887">
    <property type="term" value="F:ATP hydrolysis activity"/>
    <property type="evidence" value="ECO:0007669"/>
    <property type="project" value="InterPro"/>
</dbReference>
<feature type="domain" description="ABC transporter" evidence="10">
    <location>
        <begin position="366"/>
        <end position="629"/>
    </location>
</feature>
<evidence type="ECO:0000256" key="7">
    <source>
        <dbReference type="ARBA" id="ARBA00023136"/>
    </source>
</evidence>
<dbReference type="Pfam" id="PF00005">
    <property type="entry name" value="ABC_tran"/>
    <property type="match status" value="1"/>
</dbReference>
<dbReference type="SMART" id="SM00382">
    <property type="entry name" value="AAA"/>
    <property type="match status" value="1"/>
</dbReference>
<dbReference type="Pfam" id="PF01061">
    <property type="entry name" value="ABC2_membrane"/>
    <property type="match status" value="1"/>
</dbReference>
<evidence type="ECO:0000256" key="1">
    <source>
        <dbReference type="ARBA" id="ARBA00004141"/>
    </source>
</evidence>
<dbReference type="InterPro" id="IPR003439">
    <property type="entry name" value="ABC_transporter-like_ATP-bd"/>
</dbReference>
<dbReference type="PROSITE" id="PS50893">
    <property type="entry name" value="ABC_TRANSPORTER_2"/>
    <property type="match status" value="1"/>
</dbReference>
<dbReference type="InterPro" id="IPR013525">
    <property type="entry name" value="ABC2_TM"/>
</dbReference>
<protein>
    <recommendedName>
        <fullName evidence="10">ABC transporter domain-containing protein</fullName>
    </recommendedName>
</protein>
<keyword evidence="7 8" id="KW-0472">Membrane</keyword>
<organism evidence="11 12">
    <name type="scientific">Marasmius oreades</name>
    <name type="common">fairy-ring Marasmius</name>
    <dbReference type="NCBI Taxonomy" id="181124"/>
    <lineage>
        <taxon>Eukaryota</taxon>
        <taxon>Fungi</taxon>
        <taxon>Dikarya</taxon>
        <taxon>Basidiomycota</taxon>
        <taxon>Agaricomycotina</taxon>
        <taxon>Agaricomycetes</taxon>
        <taxon>Agaricomycetidae</taxon>
        <taxon>Agaricales</taxon>
        <taxon>Marasmiineae</taxon>
        <taxon>Marasmiaceae</taxon>
        <taxon>Marasmius</taxon>
    </lineage>
</organism>
<evidence type="ECO:0000256" key="2">
    <source>
        <dbReference type="ARBA" id="ARBA00022448"/>
    </source>
</evidence>